<evidence type="ECO:0000313" key="4">
    <source>
        <dbReference type="EMBL" id="KAB1632264.1"/>
    </source>
</evidence>
<accession>A0A7C8BRB4</accession>
<name>A0A7C8BRB4_9MICO</name>
<feature type="domain" description="DUF8010" evidence="2">
    <location>
        <begin position="4"/>
        <end position="99"/>
    </location>
</feature>
<dbReference type="OrthoDB" id="4801220at2"/>
<evidence type="ECO:0000259" key="2">
    <source>
        <dbReference type="Pfam" id="PF26035"/>
    </source>
</evidence>
<evidence type="ECO:0000259" key="3">
    <source>
        <dbReference type="Pfam" id="PF26572"/>
    </source>
</evidence>
<dbReference type="AlphaFoldDB" id="A0A7C8BRB4"/>
<dbReference type="Pfam" id="PF26572">
    <property type="entry name" value="DUF8185"/>
    <property type="match status" value="1"/>
</dbReference>
<dbReference type="InterPro" id="IPR058498">
    <property type="entry name" value="DUF8185"/>
</dbReference>
<dbReference type="InterPro" id="IPR058323">
    <property type="entry name" value="DUF8010"/>
</dbReference>
<evidence type="ECO:0000313" key="5">
    <source>
        <dbReference type="Proteomes" id="UP000481339"/>
    </source>
</evidence>
<feature type="region of interest" description="Disordered" evidence="1">
    <location>
        <begin position="196"/>
        <end position="225"/>
    </location>
</feature>
<keyword evidence="5" id="KW-1185">Reference proteome</keyword>
<dbReference type="Proteomes" id="UP000481339">
    <property type="component" value="Unassembled WGS sequence"/>
</dbReference>
<feature type="domain" description="DUF8185" evidence="3">
    <location>
        <begin position="116"/>
        <end position="250"/>
    </location>
</feature>
<comment type="caution">
    <text evidence="4">The sequence shown here is derived from an EMBL/GenBank/DDBJ whole genome shotgun (WGS) entry which is preliminary data.</text>
</comment>
<reference evidence="4 5" key="1">
    <citation type="submission" date="2019-09" db="EMBL/GenBank/DDBJ databases">
        <title>Phylogeny of genus Pseudoclavibacter and closely related genus.</title>
        <authorList>
            <person name="Li Y."/>
        </authorList>
    </citation>
    <scope>NUCLEOTIDE SEQUENCE [LARGE SCALE GENOMIC DNA]</scope>
    <source>
        <strain evidence="4 5">JCM 16921</strain>
    </source>
</reference>
<protein>
    <submittedName>
        <fullName evidence="4">Uncharacterized protein</fullName>
    </submittedName>
</protein>
<dbReference type="EMBL" id="WBKA01000003">
    <property type="protein sequence ID" value="KAB1632264.1"/>
    <property type="molecule type" value="Genomic_DNA"/>
</dbReference>
<dbReference type="Pfam" id="PF26035">
    <property type="entry name" value="DUF8010"/>
    <property type="match status" value="1"/>
</dbReference>
<proteinExistence type="predicted"/>
<sequence length="255" mass="26556">MTADARLRLLDQDAVDDLAQFAARARRLDEHAALWLRATETLLVAMASPLFSARLGDDTPTLVAVKVLPLARPGTADYVTEAQAIADRTARMRSEDDTLLRPPPVEVHEVWTGIAPPRGGWSPVAVVPESAVREVARAGIAEIAAGAPTGSGELAVHELRGRVWGRPADALGGMTAGLAFALDGFGFLGAPGMDDSAASAGPDAVPTGAVPKHAVPDGTSADGTGTVRLLRSGRWQRAAGRYGDVLARVRAHRAG</sequence>
<dbReference type="RefSeq" id="WP_158036042.1">
    <property type="nucleotide sequence ID" value="NZ_BAAAZV010000017.1"/>
</dbReference>
<evidence type="ECO:0000256" key="1">
    <source>
        <dbReference type="SAM" id="MobiDB-lite"/>
    </source>
</evidence>
<gene>
    <name evidence="4" type="ORF">F8O02_04400</name>
</gene>
<organism evidence="4 5">
    <name type="scientific">Pseudoclavibacter caeni</name>
    <dbReference type="NCBI Taxonomy" id="908846"/>
    <lineage>
        <taxon>Bacteria</taxon>
        <taxon>Bacillati</taxon>
        <taxon>Actinomycetota</taxon>
        <taxon>Actinomycetes</taxon>
        <taxon>Micrococcales</taxon>
        <taxon>Microbacteriaceae</taxon>
        <taxon>Pseudoclavibacter</taxon>
    </lineage>
</organism>